<accession>A0ABP7QH87</accession>
<keyword evidence="2" id="KW-1185">Reference proteome</keyword>
<protein>
    <submittedName>
        <fullName evidence="1">Uncharacterized protein</fullName>
    </submittedName>
</protein>
<sequence>MYLNEPNMKDKILYSEPLFLFLESFFESRTVSKHIHFLEEWLQLVLTDKFYTKWNNPADILFFYNQFVELYEHSSKLIGDERASEEVESVSAARAQLKLSYKPQYLSTEEILNPLLAIQGVFKDYDFAYYKSALYEWLEEALNSALSDIDGTEIFPMYANTKKLIEANWLLLQYFVSKDQQEKNVKALICFEQTCPLLLQKSYLNDPYKEIESFFSGASLGEYRKDLKDWFRAALIEHVSFKRSSKLIYFHSQLIQLIHAGYLIVNNNLIYQRNEPYCSNANTFKDWIIGVKAKTEEETGVETSNYDVFALSDAEKRDPLQYVYKTLKLKKIKEIRYGLQEWLYCALSKQNSLMDIEDQYILKLYETLEKLLEAFFLLVTGNPIKAEFNAEGKTL</sequence>
<comment type="caution">
    <text evidence="1">The sequence shown here is derived from an EMBL/GenBank/DDBJ whole genome shotgun (WGS) entry which is preliminary data.</text>
</comment>
<reference evidence="2" key="1">
    <citation type="journal article" date="2019" name="Int. J. Syst. Evol. Microbiol.">
        <title>The Global Catalogue of Microorganisms (GCM) 10K type strain sequencing project: providing services to taxonomists for standard genome sequencing and annotation.</title>
        <authorList>
            <consortium name="The Broad Institute Genomics Platform"/>
            <consortium name="The Broad Institute Genome Sequencing Center for Infectious Disease"/>
            <person name="Wu L."/>
            <person name="Ma J."/>
        </authorList>
    </citation>
    <scope>NUCLEOTIDE SEQUENCE [LARGE SCALE GENOMIC DNA]</scope>
    <source>
        <strain evidence="2">JCM 17338</strain>
    </source>
</reference>
<dbReference type="Proteomes" id="UP001501081">
    <property type="component" value="Unassembled WGS sequence"/>
</dbReference>
<proteinExistence type="predicted"/>
<organism evidence="1 2">
    <name type="scientific">Pedobacter ginsengiterrae</name>
    <dbReference type="NCBI Taxonomy" id="871696"/>
    <lineage>
        <taxon>Bacteria</taxon>
        <taxon>Pseudomonadati</taxon>
        <taxon>Bacteroidota</taxon>
        <taxon>Sphingobacteriia</taxon>
        <taxon>Sphingobacteriales</taxon>
        <taxon>Sphingobacteriaceae</taxon>
        <taxon>Pedobacter</taxon>
    </lineage>
</organism>
<name>A0ABP7QH87_9SPHI</name>
<evidence type="ECO:0000313" key="2">
    <source>
        <dbReference type="Proteomes" id="UP001501081"/>
    </source>
</evidence>
<gene>
    <name evidence="1" type="ORF">GCM10022246_38110</name>
</gene>
<dbReference type="EMBL" id="BAABAK010000020">
    <property type="protein sequence ID" value="GAA3982517.1"/>
    <property type="molecule type" value="Genomic_DNA"/>
</dbReference>
<evidence type="ECO:0000313" key="1">
    <source>
        <dbReference type="EMBL" id="GAA3982517.1"/>
    </source>
</evidence>